<evidence type="ECO:0000313" key="2">
    <source>
        <dbReference type="Proteomes" id="UP000299102"/>
    </source>
</evidence>
<accession>A0A4C1TC32</accession>
<sequence length="81" mass="8846">MESRIASGAGTEVEKGTRVENECGINSVIGLESEMIPELRLTSIDIAGKIIIMRPCWCSCGHRLYGRVAHKKVQNNACRAS</sequence>
<dbReference type="EMBL" id="BGZK01000043">
    <property type="protein sequence ID" value="GBP10871.1"/>
    <property type="molecule type" value="Genomic_DNA"/>
</dbReference>
<gene>
    <name evidence="1" type="ORF">EVAR_5451_1</name>
</gene>
<reference evidence="1 2" key="1">
    <citation type="journal article" date="2019" name="Commun. Biol.">
        <title>The bagworm genome reveals a unique fibroin gene that provides high tensile strength.</title>
        <authorList>
            <person name="Kono N."/>
            <person name="Nakamura H."/>
            <person name="Ohtoshi R."/>
            <person name="Tomita M."/>
            <person name="Numata K."/>
            <person name="Arakawa K."/>
        </authorList>
    </citation>
    <scope>NUCLEOTIDE SEQUENCE [LARGE SCALE GENOMIC DNA]</scope>
</reference>
<organism evidence="1 2">
    <name type="scientific">Eumeta variegata</name>
    <name type="common">Bagworm moth</name>
    <name type="synonym">Eumeta japonica</name>
    <dbReference type="NCBI Taxonomy" id="151549"/>
    <lineage>
        <taxon>Eukaryota</taxon>
        <taxon>Metazoa</taxon>
        <taxon>Ecdysozoa</taxon>
        <taxon>Arthropoda</taxon>
        <taxon>Hexapoda</taxon>
        <taxon>Insecta</taxon>
        <taxon>Pterygota</taxon>
        <taxon>Neoptera</taxon>
        <taxon>Endopterygota</taxon>
        <taxon>Lepidoptera</taxon>
        <taxon>Glossata</taxon>
        <taxon>Ditrysia</taxon>
        <taxon>Tineoidea</taxon>
        <taxon>Psychidae</taxon>
        <taxon>Oiketicinae</taxon>
        <taxon>Eumeta</taxon>
    </lineage>
</organism>
<proteinExistence type="predicted"/>
<comment type="caution">
    <text evidence="1">The sequence shown here is derived from an EMBL/GenBank/DDBJ whole genome shotgun (WGS) entry which is preliminary data.</text>
</comment>
<keyword evidence="2" id="KW-1185">Reference proteome</keyword>
<dbReference type="AlphaFoldDB" id="A0A4C1TC32"/>
<name>A0A4C1TC32_EUMVA</name>
<dbReference type="Proteomes" id="UP000299102">
    <property type="component" value="Unassembled WGS sequence"/>
</dbReference>
<protein>
    <submittedName>
        <fullName evidence="1">Uncharacterized protein</fullName>
    </submittedName>
</protein>
<evidence type="ECO:0000313" key="1">
    <source>
        <dbReference type="EMBL" id="GBP10871.1"/>
    </source>
</evidence>